<keyword evidence="2" id="KW-0472">Membrane</keyword>
<keyword evidence="2" id="KW-0812">Transmembrane</keyword>
<keyword evidence="2" id="KW-1133">Transmembrane helix</keyword>
<comment type="caution">
    <text evidence="3">The sequence shown here is derived from an EMBL/GenBank/DDBJ whole genome shotgun (WGS) entry which is preliminary data.</text>
</comment>
<feature type="transmembrane region" description="Helical" evidence="2">
    <location>
        <begin position="82"/>
        <end position="103"/>
    </location>
</feature>
<sequence length="416" mass="43697">MMMVPVGGEAATPVSQTPPADPKDSPEEIARDSARDLNGSRFYNKPGATRADYDAAWQDCRLIARGSRTPSGTVPYYYNPAVISPLAAGVGAGLGGLIAGAIIEGEQRRANRRNCLLIRGWRQVELPAQEAARVAALGEADRNSYFNGIVGATEVQGEVTTRTSFTPPNDPSFALDGPLAGPSTLFLGKKVDPTVPFVLAPGEGAVVIAYRRSIKPFSGHAFVQFARYDPAGRDLVYQPKDWKKKGDKTTYLTVADSSKGKAPYEVQVVRLTAGDYVISDTGLMLPMGGSNCFGAPTFHVAEGDVAYIGDFIPVAGARTADGTKFSGTAYAFHPEDARQALAGQQADLAKALKPAKILNAATYACSGTVMTRWDMPGADVVTQIAAPPAVPMPDVPMPAAPMPAAPMPDGPVAPAS</sequence>
<evidence type="ECO:0000256" key="1">
    <source>
        <dbReference type="SAM" id="MobiDB-lite"/>
    </source>
</evidence>
<name>A0ABT8ZRK9_9SPHN</name>
<feature type="compositionally biased region" description="Basic and acidic residues" evidence="1">
    <location>
        <begin position="21"/>
        <end position="35"/>
    </location>
</feature>
<accession>A0ABT8ZRK9</accession>
<proteinExistence type="predicted"/>
<organism evidence="3 4">
    <name type="scientific">Sphingobium cyanobacteriorum</name>
    <dbReference type="NCBI Taxonomy" id="3063954"/>
    <lineage>
        <taxon>Bacteria</taxon>
        <taxon>Pseudomonadati</taxon>
        <taxon>Pseudomonadota</taxon>
        <taxon>Alphaproteobacteria</taxon>
        <taxon>Sphingomonadales</taxon>
        <taxon>Sphingomonadaceae</taxon>
        <taxon>Sphingobium</taxon>
    </lineage>
</organism>
<dbReference type="EMBL" id="JAUQOM010000009">
    <property type="protein sequence ID" value="MDO7836589.1"/>
    <property type="molecule type" value="Genomic_DNA"/>
</dbReference>
<feature type="region of interest" description="Disordered" evidence="1">
    <location>
        <begin position="1"/>
        <end position="41"/>
    </location>
</feature>
<gene>
    <name evidence="3" type="ORF">Q4610_16200</name>
</gene>
<reference evidence="3" key="1">
    <citation type="submission" date="2023-07" db="EMBL/GenBank/DDBJ databases">
        <title>Bacterial whole genome sequence for Sphingobium sp. HBC34.</title>
        <authorList>
            <person name="Le V."/>
            <person name="Ko S.-R."/>
            <person name="Ahn C.-Y."/>
            <person name="Oh H.-M."/>
        </authorList>
    </citation>
    <scope>NUCLEOTIDE SEQUENCE</scope>
    <source>
        <strain evidence="3">HBC34</strain>
    </source>
</reference>
<dbReference type="Proteomes" id="UP001176471">
    <property type="component" value="Unassembled WGS sequence"/>
</dbReference>
<evidence type="ECO:0000313" key="4">
    <source>
        <dbReference type="Proteomes" id="UP001176471"/>
    </source>
</evidence>
<keyword evidence="4" id="KW-1185">Reference proteome</keyword>
<evidence type="ECO:0000256" key="2">
    <source>
        <dbReference type="SAM" id="Phobius"/>
    </source>
</evidence>
<evidence type="ECO:0000313" key="3">
    <source>
        <dbReference type="EMBL" id="MDO7836589.1"/>
    </source>
</evidence>
<protein>
    <submittedName>
        <fullName evidence="3">Uncharacterized protein</fullName>
    </submittedName>
</protein>